<dbReference type="Pfam" id="PF01554">
    <property type="entry name" value="MatE"/>
    <property type="match status" value="1"/>
</dbReference>
<name>A0A835VGV1_VANPL</name>
<keyword evidence="2" id="KW-1133">Transmembrane helix</keyword>
<protein>
    <submittedName>
        <fullName evidence="3">Uncharacterized protein</fullName>
    </submittedName>
</protein>
<dbReference type="OrthoDB" id="775830at2759"/>
<dbReference type="PANTHER" id="PTHR11206">
    <property type="entry name" value="MULTIDRUG RESISTANCE PROTEIN"/>
    <property type="match status" value="1"/>
</dbReference>
<keyword evidence="2" id="KW-0812">Transmembrane</keyword>
<evidence type="ECO:0000256" key="1">
    <source>
        <dbReference type="ARBA" id="ARBA00010199"/>
    </source>
</evidence>
<feature type="transmembrane region" description="Helical" evidence="2">
    <location>
        <begin position="98"/>
        <end position="122"/>
    </location>
</feature>
<dbReference type="GO" id="GO:0016020">
    <property type="term" value="C:membrane"/>
    <property type="evidence" value="ECO:0007669"/>
    <property type="project" value="InterPro"/>
</dbReference>
<accession>A0A835VGV1</accession>
<reference evidence="3 4" key="1">
    <citation type="journal article" date="2020" name="Nat. Food">
        <title>A phased Vanilla planifolia genome enables genetic improvement of flavour and production.</title>
        <authorList>
            <person name="Hasing T."/>
            <person name="Tang H."/>
            <person name="Brym M."/>
            <person name="Khazi F."/>
            <person name="Huang T."/>
            <person name="Chambers A.H."/>
        </authorList>
    </citation>
    <scope>NUCLEOTIDE SEQUENCE [LARGE SCALE GENOMIC DNA]</scope>
    <source>
        <tissue evidence="3">Leaf</tissue>
    </source>
</reference>
<evidence type="ECO:0000313" key="3">
    <source>
        <dbReference type="EMBL" id="KAG0498352.1"/>
    </source>
</evidence>
<dbReference type="GO" id="GO:0042910">
    <property type="term" value="F:xenobiotic transmembrane transporter activity"/>
    <property type="evidence" value="ECO:0007669"/>
    <property type="project" value="InterPro"/>
</dbReference>
<feature type="transmembrane region" description="Helical" evidence="2">
    <location>
        <begin position="50"/>
        <end position="77"/>
    </location>
</feature>
<keyword evidence="2" id="KW-0472">Membrane</keyword>
<evidence type="ECO:0000313" key="4">
    <source>
        <dbReference type="Proteomes" id="UP000636800"/>
    </source>
</evidence>
<proteinExistence type="inferred from homology"/>
<gene>
    <name evidence="3" type="ORF">HPP92_003043</name>
</gene>
<dbReference type="AlphaFoldDB" id="A0A835VGV1"/>
<dbReference type="InterPro" id="IPR002528">
    <property type="entry name" value="MATE_fam"/>
</dbReference>
<sequence length="156" mass="16944">MGRASREKMVEEAKKQMRLAVPLIAANMLLTFLQVISTVVVGHIGEEVLAGVALAISFAAVTGFSMLLGMGCGLETICGQAFGAKNYHLLGVQLQKAMLVLSVSCIPVAIMWCFADDILVFLRQDPETSTKAGVYARWMLPSLFAYGLIQCQIRFL</sequence>
<feature type="transmembrane region" description="Helical" evidence="2">
    <location>
        <begin position="21"/>
        <end position="44"/>
    </location>
</feature>
<comment type="similarity">
    <text evidence="1">Belongs to the multi antimicrobial extrusion (MATE) (TC 2.A.66.1) family.</text>
</comment>
<evidence type="ECO:0000256" key="2">
    <source>
        <dbReference type="SAM" id="Phobius"/>
    </source>
</evidence>
<keyword evidence="4" id="KW-1185">Reference proteome</keyword>
<dbReference type="GO" id="GO:0015297">
    <property type="term" value="F:antiporter activity"/>
    <property type="evidence" value="ECO:0007669"/>
    <property type="project" value="InterPro"/>
</dbReference>
<dbReference type="EMBL" id="JADCNL010000001">
    <property type="protein sequence ID" value="KAG0498352.1"/>
    <property type="molecule type" value="Genomic_DNA"/>
</dbReference>
<comment type="caution">
    <text evidence="3">The sequence shown here is derived from an EMBL/GenBank/DDBJ whole genome shotgun (WGS) entry which is preliminary data.</text>
</comment>
<organism evidence="3 4">
    <name type="scientific">Vanilla planifolia</name>
    <name type="common">Vanilla</name>
    <dbReference type="NCBI Taxonomy" id="51239"/>
    <lineage>
        <taxon>Eukaryota</taxon>
        <taxon>Viridiplantae</taxon>
        <taxon>Streptophyta</taxon>
        <taxon>Embryophyta</taxon>
        <taxon>Tracheophyta</taxon>
        <taxon>Spermatophyta</taxon>
        <taxon>Magnoliopsida</taxon>
        <taxon>Liliopsida</taxon>
        <taxon>Asparagales</taxon>
        <taxon>Orchidaceae</taxon>
        <taxon>Vanilloideae</taxon>
        <taxon>Vanilleae</taxon>
        <taxon>Vanilla</taxon>
    </lineage>
</organism>
<dbReference type="Proteomes" id="UP000636800">
    <property type="component" value="Chromosome 1"/>
</dbReference>